<dbReference type="PANTHER" id="PTHR44013">
    <property type="entry name" value="ZINC-TYPE ALCOHOL DEHYDROGENASE-LIKE PROTEIN C16A3.02C"/>
    <property type="match status" value="1"/>
</dbReference>
<dbReference type="Pfam" id="PF08240">
    <property type="entry name" value="ADH_N"/>
    <property type="match status" value="1"/>
</dbReference>
<dbReference type="EMBL" id="AP019620">
    <property type="protein sequence ID" value="BBJ38019.1"/>
    <property type="molecule type" value="Genomic_DNA"/>
</dbReference>
<sequence>MVYRRYGGPEVLEHTELPVPKTHVDSVLVRVKAAALNPADLAMQAGALDRAVETYFPVIPGWDIAGVVERPGPATPEFSAGDEVIGYVRGDVQRAHGGLAELVAADVRTLVRKPGTMTFTQASGPPLAGLTAYQAVVHTLGVQQGDTLLVLGAAGGVGSLAVQIARSRGARVIGTVSPRDHGYLRTLGAEPATYGHGAAGHVRELAPDGVDAVLDTVGGALLAATAHAAAPGARMASIADIGAPGVTPVFCRMDRADLTALAELAETGELHVRIGATYPLERAADAQRALATGGTPGKIVIAVG</sequence>
<dbReference type="InterPro" id="IPR013154">
    <property type="entry name" value="ADH-like_N"/>
</dbReference>
<evidence type="ECO:0000259" key="1">
    <source>
        <dbReference type="SMART" id="SM00829"/>
    </source>
</evidence>
<dbReference type="Pfam" id="PF13602">
    <property type="entry name" value="ADH_zinc_N_2"/>
    <property type="match status" value="1"/>
</dbReference>
<reference evidence="2 3" key="1">
    <citation type="journal article" date="2020" name="Int. J. Syst. Evol. Microbiol.">
        <title>Reclassification of Streptomyces castelarensis and Streptomyces sporoclivatus as later heterotypic synonyms of Streptomyces antimycoticus.</title>
        <authorList>
            <person name="Komaki H."/>
            <person name="Tamura T."/>
        </authorList>
    </citation>
    <scope>NUCLEOTIDE SEQUENCE [LARGE SCALE GENOMIC DNA]</scope>
    <source>
        <strain evidence="2 3">NBRC 100767</strain>
    </source>
</reference>
<gene>
    <name evidence="2" type="ORF">SSPO_007370</name>
</gene>
<dbReference type="CDD" id="cd05289">
    <property type="entry name" value="MDR_like_2"/>
    <property type="match status" value="1"/>
</dbReference>
<dbReference type="GO" id="GO:0016491">
    <property type="term" value="F:oxidoreductase activity"/>
    <property type="evidence" value="ECO:0007669"/>
    <property type="project" value="InterPro"/>
</dbReference>
<evidence type="ECO:0000313" key="2">
    <source>
        <dbReference type="EMBL" id="BBJ38019.1"/>
    </source>
</evidence>
<dbReference type="InterPro" id="IPR002364">
    <property type="entry name" value="Quin_OxRdtase/zeta-crystal_CS"/>
</dbReference>
<accession>A0A499ULL3</accession>
<dbReference type="InterPro" id="IPR036291">
    <property type="entry name" value="NAD(P)-bd_dom_sf"/>
</dbReference>
<dbReference type="Proteomes" id="UP000463951">
    <property type="component" value="Chromosome"/>
</dbReference>
<dbReference type="AlphaFoldDB" id="A0A499ULL3"/>
<dbReference type="SUPFAM" id="SSF51735">
    <property type="entry name" value="NAD(P)-binding Rossmann-fold domains"/>
    <property type="match status" value="1"/>
</dbReference>
<dbReference type="Gene3D" id="3.40.50.720">
    <property type="entry name" value="NAD(P)-binding Rossmann-like Domain"/>
    <property type="match status" value="1"/>
</dbReference>
<dbReference type="InterPro" id="IPR020843">
    <property type="entry name" value="ER"/>
</dbReference>
<dbReference type="Gene3D" id="3.90.180.10">
    <property type="entry name" value="Medium-chain alcohol dehydrogenases, catalytic domain"/>
    <property type="match status" value="1"/>
</dbReference>
<dbReference type="PROSITE" id="PS01162">
    <property type="entry name" value="QOR_ZETA_CRYSTAL"/>
    <property type="match status" value="1"/>
</dbReference>
<dbReference type="GO" id="GO:0008270">
    <property type="term" value="F:zinc ion binding"/>
    <property type="evidence" value="ECO:0007669"/>
    <property type="project" value="InterPro"/>
</dbReference>
<evidence type="ECO:0000313" key="3">
    <source>
        <dbReference type="Proteomes" id="UP000463951"/>
    </source>
</evidence>
<dbReference type="PANTHER" id="PTHR44013:SF1">
    <property type="entry name" value="ZINC-TYPE ALCOHOL DEHYDROGENASE-LIKE PROTEIN C16A3.02C"/>
    <property type="match status" value="1"/>
</dbReference>
<dbReference type="SMART" id="SM00829">
    <property type="entry name" value="PKS_ER"/>
    <property type="match status" value="1"/>
</dbReference>
<organism evidence="2 3">
    <name type="scientific">Streptomyces antimycoticus</name>
    <dbReference type="NCBI Taxonomy" id="68175"/>
    <lineage>
        <taxon>Bacteria</taxon>
        <taxon>Bacillati</taxon>
        <taxon>Actinomycetota</taxon>
        <taxon>Actinomycetes</taxon>
        <taxon>Kitasatosporales</taxon>
        <taxon>Streptomycetaceae</taxon>
        <taxon>Streptomyces</taxon>
        <taxon>Streptomyces violaceusniger group</taxon>
    </lineage>
</organism>
<feature type="domain" description="Enoyl reductase (ER)" evidence="1">
    <location>
        <begin position="7"/>
        <end position="301"/>
    </location>
</feature>
<dbReference type="InterPro" id="IPR052733">
    <property type="entry name" value="Chloroplast_QOR"/>
</dbReference>
<dbReference type="SUPFAM" id="SSF50129">
    <property type="entry name" value="GroES-like"/>
    <property type="match status" value="1"/>
</dbReference>
<protein>
    <submittedName>
        <fullName evidence="2">Oxidoreductase</fullName>
    </submittedName>
</protein>
<proteinExistence type="predicted"/>
<dbReference type="InterPro" id="IPR011032">
    <property type="entry name" value="GroES-like_sf"/>
</dbReference>
<name>A0A499ULL3_9ACTN</name>